<evidence type="ECO:0000313" key="2">
    <source>
        <dbReference type="EMBL" id="AZI41669.1"/>
    </source>
</evidence>
<dbReference type="KEGG" id="dph:EHF33_01985"/>
<organism evidence="2 3">
    <name type="scientific">Deinococcus psychrotolerans</name>
    <dbReference type="NCBI Taxonomy" id="2489213"/>
    <lineage>
        <taxon>Bacteria</taxon>
        <taxon>Thermotogati</taxon>
        <taxon>Deinococcota</taxon>
        <taxon>Deinococci</taxon>
        <taxon>Deinococcales</taxon>
        <taxon>Deinococcaceae</taxon>
        <taxon>Deinococcus</taxon>
    </lineage>
</organism>
<keyword evidence="1" id="KW-0472">Membrane</keyword>
<evidence type="ECO:0000313" key="3">
    <source>
        <dbReference type="Proteomes" id="UP000276417"/>
    </source>
</evidence>
<dbReference type="AlphaFoldDB" id="A0A3G8Y8G9"/>
<name>A0A3G8Y8G9_9DEIO</name>
<reference evidence="2 3" key="1">
    <citation type="submission" date="2018-11" db="EMBL/GenBank/DDBJ databases">
        <title>Deinococcus shelandsis sp. nov., isolated from South Shetland Islands soil of Antarctica.</title>
        <authorList>
            <person name="Tian J."/>
        </authorList>
    </citation>
    <scope>NUCLEOTIDE SEQUENCE [LARGE SCALE GENOMIC DNA]</scope>
    <source>
        <strain evidence="2 3">S14-83T</strain>
    </source>
</reference>
<dbReference type="OrthoDB" id="9926813at2"/>
<accession>A0A3G8Y8G9</accession>
<sequence>MDPDSKQPSPKAAWMPSVAAETLKSSERQLPGGRYGRPVLSAVFVMNWLYLPLTLKADTPTLKWSFVSLWLISSCIVLALWFWQRQHHIEDTEQRSWLDFQFQWKYFCFILFWFGLSCCWNSFSPNRQWSALHLVLASLLLGSLIWLIQSWRQRRTQGP</sequence>
<gene>
    <name evidence="2" type="ORF">EHF33_01985</name>
</gene>
<keyword evidence="3" id="KW-1185">Reference proteome</keyword>
<dbReference type="RefSeq" id="WP_124867413.1">
    <property type="nucleotide sequence ID" value="NZ_CP034183.1"/>
</dbReference>
<feature type="transmembrane region" description="Helical" evidence="1">
    <location>
        <begin position="65"/>
        <end position="83"/>
    </location>
</feature>
<keyword evidence="1" id="KW-0812">Transmembrane</keyword>
<evidence type="ECO:0000256" key="1">
    <source>
        <dbReference type="SAM" id="Phobius"/>
    </source>
</evidence>
<dbReference type="EMBL" id="CP034183">
    <property type="protein sequence ID" value="AZI41669.1"/>
    <property type="molecule type" value="Genomic_DNA"/>
</dbReference>
<protein>
    <submittedName>
        <fullName evidence="2">Uncharacterized protein</fullName>
    </submittedName>
</protein>
<keyword evidence="1" id="KW-1133">Transmembrane helix</keyword>
<proteinExistence type="predicted"/>
<feature type="transmembrane region" description="Helical" evidence="1">
    <location>
        <begin position="104"/>
        <end position="123"/>
    </location>
</feature>
<feature type="transmembrane region" description="Helical" evidence="1">
    <location>
        <begin position="129"/>
        <end position="148"/>
    </location>
</feature>
<dbReference type="Proteomes" id="UP000276417">
    <property type="component" value="Chromosome 1"/>
</dbReference>